<evidence type="ECO:0000256" key="7">
    <source>
        <dbReference type="ARBA" id="ARBA00022989"/>
    </source>
</evidence>
<evidence type="ECO:0000313" key="12">
    <source>
        <dbReference type="EMBL" id="KZS17879.1"/>
    </source>
</evidence>
<evidence type="ECO:0000256" key="11">
    <source>
        <dbReference type="RuleBase" id="RU363063"/>
    </source>
</evidence>
<comment type="subcellular location">
    <subcellularLocation>
        <location evidence="1 11">Golgi apparatus membrane</location>
        <topology evidence="1 11">Single-pass type II membrane protein</topology>
    </subcellularLocation>
</comment>
<keyword evidence="6" id="KW-0735">Signal-anchor</keyword>
<dbReference type="EMBL" id="LRGB01000568">
    <property type="protein sequence ID" value="KZS17879.1"/>
    <property type="molecule type" value="Genomic_DNA"/>
</dbReference>
<evidence type="ECO:0000256" key="9">
    <source>
        <dbReference type="ARBA" id="ARBA00023136"/>
    </source>
</evidence>
<dbReference type="InterPro" id="IPR002659">
    <property type="entry name" value="Glyco_trans_31"/>
</dbReference>
<keyword evidence="4" id="KW-0808">Transferase</keyword>
<keyword evidence="9" id="KW-0472">Membrane</keyword>
<dbReference type="GO" id="GO:0016758">
    <property type="term" value="F:hexosyltransferase activity"/>
    <property type="evidence" value="ECO:0007669"/>
    <property type="project" value="InterPro"/>
</dbReference>
<dbReference type="Pfam" id="PF01762">
    <property type="entry name" value="Galactosyl_T"/>
    <property type="match status" value="1"/>
</dbReference>
<dbReference type="GO" id="GO:0000139">
    <property type="term" value="C:Golgi membrane"/>
    <property type="evidence" value="ECO:0007669"/>
    <property type="project" value="UniProtKB-SubCell"/>
</dbReference>
<dbReference type="PANTHER" id="PTHR11214:SF334">
    <property type="entry name" value="HEXOSYLTRANSFERASE"/>
    <property type="match status" value="1"/>
</dbReference>
<dbReference type="EC" id="2.4.1.-" evidence="11"/>
<protein>
    <recommendedName>
        <fullName evidence="11">Hexosyltransferase</fullName>
        <ecNumber evidence="11">2.4.1.-</ecNumber>
    </recommendedName>
</protein>
<reference evidence="12 13" key="1">
    <citation type="submission" date="2016-03" db="EMBL/GenBank/DDBJ databases">
        <title>EvidentialGene: Evidence-directed Construction of Genes on Genomes.</title>
        <authorList>
            <person name="Gilbert D.G."/>
            <person name="Choi J.-H."/>
            <person name="Mockaitis K."/>
            <person name="Colbourne J."/>
            <person name="Pfrender M."/>
        </authorList>
    </citation>
    <scope>NUCLEOTIDE SEQUENCE [LARGE SCALE GENOMIC DNA]</scope>
    <source>
        <strain evidence="12 13">Xinb3</strain>
        <tissue evidence="12">Complete organism</tissue>
    </source>
</reference>
<proteinExistence type="inferred from homology"/>
<accession>A0A0P5ZGD1</accession>
<evidence type="ECO:0000256" key="5">
    <source>
        <dbReference type="ARBA" id="ARBA00022692"/>
    </source>
</evidence>
<keyword evidence="13" id="KW-1185">Reference proteome</keyword>
<evidence type="ECO:0000313" key="13">
    <source>
        <dbReference type="Proteomes" id="UP000076858"/>
    </source>
</evidence>
<dbReference type="PANTHER" id="PTHR11214">
    <property type="entry name" value="BETA-1,3-N-ACETYLGLUCOSAMINYLTRANSFERASE"/>
    <property type="match status" value="1"/>
</dbReference>
<dbReference type="AlphaFoldDB" id="A0A0P5ZGD1"/>
<dbReference type="Proteomes" id="UP000076858">
    <property type="component" value="Unassembled WGS sequence"/>
</dbReference>
<gene>
    <name evidence="12" type="ORF">APZ42_015854</name>
</gene>
<keyword evidence="5" id="KW-0812">Transmembrane</keyword>
<evidence type="ECO:0000256" key="3">
    <source>
        <dbReference type="ARBA" id="ARBA00022676"/>
    </source>
</evidence>
<comment type="caution">
    <text evidence="12">The sequence shown here is derived from an EMBL/GenBank/DDBJ whole genome shotgun (WGS) entry which is preliminary data.</text>
</comment>
<dbReference type="STRING" id="35525.A0A0P5ZGD1"/>
<evidence type="ECO:0000256" key="4">
    <source>
        <dbReference type="ARBA" id="ARBA00022679"/>
    </source>
</evidence>
<keyword evidence="8 11" id="KW-0333">Golgi apparatus</keyword>
<keyword evidence="10" id="KW-0325">Glycoprotein</keyword>
<keyword evidence="3 11" id="KW-0328">Glycosyltransferase</keyword>
<keyword evidence="7" id="KW-1133">Transmembrane helix</keyword>
<evidence type="ECO:0000256" key="1">
    <source>
        <dbReference type="ARBA" id="ARBA00004323"/>
    </source>
</evidence>
<organism evidence="12 13">
    <name type="scientific">Daphnia magna</name>
    <dbReference type="NCBI Taxonomy" id="35525"/>
    <lineage>
        <taxon>Eukaryota</taxon>
        <taxon>Metazoa</taxon>
        <taxon>Ecdysozoa</taxon>
        <taxon>Arthropoda</taxon>
        <taxon>Crustacea</taxon>
        <taxon>Branchiopoda</taxon>
        <taxon>Diplostraca</taxon>
        <taxon>Cladocera</taxon>
        <taxon>Anomopoda</taxon>
        <taxon>Daphniidae</taxon>
        <taxon>Daphnia</taxon>
    </lineage>
</organism>
<evidence type="ECO:0000256" key="6">
    <source>
        <dbReference type="ARBA" id="ARBA00022968"/>
    </source>
</evidence>
<dbReference type="FunFam" id="3.90.550.50:FF:000001">
    <property type="entry name" value="Hexosyltransferase"/>
    <property type="match status" value="1"/>
</dbReference>
<dbReference type="Gene3D" id="3.90.550.50">
    <property type="match status" value="1"/>
</dbReference>
<evidence type="ECO:0000256" key="10">
    <source>
        <dbReference type="ARBA" id="ARBA00023180"/>
    </source>
</evidence>
<sequence>MVTVLRLRIGVLLLSFAIVVYVSLGAFQTDVTHGIHDAFIRNHSQFYVQPLNTYVNSTNIIRSVQNEQMWLSDQNFTVIQREFYLYLASRLRDTPYPGVENFTRYVIAQSGLKPLTGVKKLRPDFGPVLNDVTFYRYPIAIQSCQSRIFSNNATTLFVAIISAPSYFHKRKIIRQTWLRDLKMRSDLGSVNLVGYAFVVGLPENEEIQKQIEEENETYRDILQIEMIDHYYNLTVKVVGLLNWMNDYCSQVDFVLKIDDDVYVNTKNFLTVIRILNASEQSIYGSIVDSPPLREGKWYISWDDWPWSNYPMYFSGAAVILPGCTIAPLLAAAQTIPYLPFDDTFLTGLCTSKAGIKVRDSYWLFVAWVEDVPNPCDVYTTVTWLTVSVEHLNRSHWATKDFYENLTQCILEESDGTNRTADPMEDLVFSFSV</sequence>
<comment type="similarity">
    <text evidence="2 11">Belongs to the glycosyltransferase 31 family.</text>
</comment>
<dbReference type="GO" id="GO:0006493">
    <property type="term" value="P:protein O-linked glycosylation"/>
    <property type="evidence" value="ECO:0007669"/>
    <property type="project" value="TreeGrafter"/>
</dbReference>
<evidence type="ECO:0000256" key="8">
    <source>
        <dbReference type="ARBA" id="ARBA00023034"/>
    </source>
</evidence>
<dbReference type="OrthoDB" id="2139606at2759"/>
<evidence type="ECO:0000256" key="2">
    <source>
        <dbReference type="ARBA" id="ARBA00008661"/>
    </source>
</evidence>
<name>A0A0P5ZGD1_9CRUS</name>